<proteinExistence type="predicted"/>
<dbReference type="AlphaFoldDB" id="A0A096FPC6"/>
<comment type="caution">
    <text evidence="1">The sequence shown here is derived from an EMBL/GenBank/DDBJ whole genome shotgun (WGS) entry which is preliminary data.</text>
</comment>
<evidence type="ECO:0000313" key="2">
    <source>
        <dbReference type="Proteomes" id="UP000029553"/>
    </source>
</evidence>
<dbReference type="PATRIC" id="fig|285.51.peg.1264"/>
<gene>
    <name evidence="1" type="ORF">P353_04865</name>
</gene>
<dbReference type="EMBL" id="AWOR01000012">
    <property type="protein sequence ID" value="KGH31598.1"/>
    <property type="molecule type" value="Genomic_DNA"/>
</dbReference>
<name>A0A096FPC6_COMTE</name>
<accession>A0A096FPC6</accession>
<organism evidence="1 2">
    <name type="scientific">Comamonas testosteroni</name>
    <name type="common">Pseudomonas testosteroni</name>
    <dbReference type="NCBI Taxonomy" id="285"/>
    <lineage>
        <taxon>Bacteria</taxon>
        <taxon>Pseudomonadati</taxon>
        <taxon>Pseudomonadota</taxon>
        <taxon>Betaproteobacteria</taxon>
        <taxon>Burkholderiales</taxon>
        <taxon>Comamonadaceae</taxon>
        <taxon>Comamonas</taxon>
    </lineage>
</organism>
<protein>
    <submittedName>
        <fullName evidence="1">Uncharacterized protein</fullName>
    </submittedName>
</protein>
<evidence type="ECO:0000313" key="1">
    <source>
        <dbReference type="EMBL" id="KGH31598.1"/>
    </source>
</evidence>
<dbReference type="Proteomes" id="UP000029553">
    <property type="component" value="Unassembled WGS sequence"/>
</dbReference>
<sequence length="42" mass="4132">MAIQSNAVRLEAPKIGLATSAQRVACAWSMVSASAGITGGVG</sequence>
<reference evidence="1 2" key="1">
    <citation type="submission" date="2013-09" db="EMBL/GenBank/DDBJ databases">
        <title>High correlation between genotypes and phenotypes of environmental bacteria Comamonas testosteroni strains.</title>
        <authorList>
            <person name="Liu L."/>
            <person name="Zhu W."/>
            <person name="Xia X."/>
            <person name="Xu B."/>
            <person name="Luo M."/>
            <person name="Wang G."/>
        </authorList>
    </citation>
    <scope>NUCLEOTIDE SEQUENCE [LARGE SCALE GENOMIC DNA]</scope>
    <source>
        <strain evidence="1 2">JL40</strain>
    </source>
</reference>